<organism evidence="1">
    <name type="scientific">marine sediment metagenome</name>
    <dbReference type="NCBI Taxonomy" id="412755"/>
    <lineage>
        <taxon>unclassified sequences</taxon>
        <taxon>metagenomes</taxon>
        <taxon>ecological metagenomes</taxon>
    </lineage>
</organism>
<sequence>MPKGKYKRLHCHIKILKNNLKHKKFTIRDAIKSMFIFEFRKLLRERIKKIRNTDVSDDRLSELISTGKSHYIKKRKIPRIEDYTPPMWHLWVYGGCKKNQFVKEKTVNKTTLENILIFSKKELKEKMLRILKERGQNPDYWNFYAWFKTVNL</sequence>
<proteinExistence type="predicted"/>
<dbReference type="EMBL" id="BART01021498">
    <property type="protein sequence ID" value="GAH01000.1"/>
    <property type="molecule type" value="Genomic_DNA"/>
</dbReference>
<reference evidence="1" key="1">
    <citation type="journal article" date="2014" name="Front. Microbiol.">
        <title>High frequency of phylogenetically diverse reductive dehalogenase-homologous genes in deep subseafloor sedimentary metagenomes.</title>
        <authorList>
            <person name="Kawai M."/>
            <person name="Futagami T."/>
            <person name="Toyoda A."/>
            <person name="Takaki Y."/>
            <person name="Nishi S."/>
            <person name="Hori S."/>
            <person name="Arai W."/>
            <person name="Tsubouchi T."/>
            <person name="Morono Y."/>
            <person name="Uchiyama I."/>
            <person name="Ito T."/>
            <person name="Fujiyama A."/>
            <person name="Inagaki F."/>
            <person name="Takami H."/>
        </authorList>
    </citation>
    <scope>NUCLEOTIDE SEQUENCE</scope>
    <source>
        <strain evidence="1">Expedition CK06-06</strain>
    </source>
</reference>
<gene>
    <name evidence="1" type="ORF">S01H4_39641</name>
</gene>
<protein>
    <submittedName>
        <fullName evidence="1">Uncharacterized protein</fullName>
    </submittedName>
</protein>
<accession>X1CYA3</accession>
<name>X1CYA3_9ZZZZ</name>
<evidence type="ECO:0000313" key="1">
    <source>
        <dbReference type="EMBL" id="GAH01000.1"/>
    </source>
</evidence>
<comment type="caution">
    <text evidence="1">The sequence shown here is derived from an EMBL/GenBank/DDBJ whole genome shotgun (WGS) entry which is preliminary data.</text>
</comment>
<dbReference type="AlphaFoldDB" id="X1CYA3"/>